<evidence type="ECO:0000313" key="3">
    <source>
        <dbReference type="Proteomes" id="UP000054988"/>
    </source>
</evidence>
<feature type="region of interest" description="Disordered" evidence="1">
    <location>
        <begin position="1"/>
        <end position="67"/>
    </location>
</feature>
<feature type="compositionally biased region" description="Polar residues" evidence="1">
    <location>
        <begin position="122"/>
        <end position="139"/>
    </location>
</feature>
<dbReference type="AlphaFoldDB" id="A0A0W0G2P5"/>
<feature type="compositionally biased region" description="Pro residues" evidence="1">
    <location>
        <begin position="11"/>
        <end position="25"/>
    </location>
</feature>
<comment type="caution">
    <text evidence="2">The sequence shown here is derived from an EMBL/GenBank/DDBJ whole genome shotgun (WGS) entry which is preliminary data.</text>
</comment>
<name>A0A0W0G2P5_MONRR</name>
<dbReference type="Proteomes" id="UP000054988">
    <property type="component" value="Unassembled WGS sequence"/>
</dbReference>
<sequence length="427" mass="47666">MIPTSSIQPHSSPPVLNPSSSPPEPISIDPTLNRIDEEEEDEEEEEVTDVKSKDQPDMPEQLYDTGDPEAVKITEEAESLWCRAAALAKCMQIMEDAETLRHRAVALDKRTWKGKGRADPLTQASGEASSDLSSENTDPSVRDEVLPLPSHTLRGPTTDCPTLPTEGPRSHRTAESSEPLRIMERLKMAKRTDPLPKESAIHSSCLDGGFSLNVLWLALLKQNCQPFSSANETHIPSQPKLGSKQRAAFSVLLSLLGANEESGEEILDDSLLDLLEKPTKRQKLLHCPVNPFDCEKPTLISKVSITVNHHVITCLQNGWIHSISIIYFTPTYWRAALAPDSDTKGKLPDVDVEAIDMGLFTSIARNIPRAIYDYYIPPDEREQKLEITQAVAEMFQTLFTNIVAQSDFEEFFPAYCEYAHHCLISWH</sequence>
<protein>
    <submittedName>
        <fullName evidence="2">Uncharacterized protein</fullName>
    </submittedName>
</protein>
<feature type="compositionally biased region" description="Acidic residues" evidence="1">
    <location>
        <begin position="36"/>
        <end position="47"/>
    </location>
</feature>
<feature type="region of interest" description="Disordered" evidence="1">
    <location>
        <begin position="111"/>
        <end position="177"/>
    </location>
</feature>
<accession>A0A0W0G2P5</accession>
<proteinExistence type="predicted"/>
<evidence type="ECO:0000256" key="1">
    <source>
        <dbReference type="SAM" id="MobiDB-lite"/>
    </source>
</evidence>
<reference evidence="2 3" key="1">
    <citation type="submission" date="2015-12" db="EMBL/GenBank/DDBJ databases">
        <title>Draft genome sequence of Moniliophthora roreri, the causal agent of frosty pod rot of cacao.</title>
        <authorList>
            <person name="Aime M.C."/>
            <person name="Diaz-Valderrama J.R."/>
            <person name="Kijpornyongpan T."/>
            <person name="Phillips-Mora W."/>
        </authorList>
    </citation>
    <scope>NUCLEOTIDE SEQUENCE [LARGE SCALE GENOMIC DNA]</scope>
    <source>
        <strain evidence="2 3">MCA 2952</strain>
    </source>
</reference>
<evidence type="ECO:0000313" key="2">
    <source>
        <dbReference type="EMBL" id="KTB42629.1"/>
    </source>
</evidence>
<organism evidence="2 3">
    <name type="scientific">Moniliophthora roreri</name>
    <name type="common">Frosty pod rot fungus</name>
    <name type="synonym">Monilia roreri</name>
    <dbReference type="NCBI Taxonomy" id="221103"/>
    <lineage>
        <taxon>Eukaryota</taxon>
        <taxon>Fungi</taxon>
        <taxon>Dikarya</taxon>
        <taxon>Basidiomycota</taxon>
        <taxon>Agaricomycotina</taxon>
        <taxon>Agaricomycetes</taxon>
        <taxon>Agaricomycetidae</taxon>
        <taxon>Agaricales</taxon>
        <taxon>Marasmiineae</taxon>
        <taxon>Marasmiaceae</taxon>
        <taxon>Moniliophthora</taxon>
    </lineage>
</organism>
<dbReference type="EMBL" id="LATX01001311">
    <property type="protein sequence ID" value="KTB42629.1"/>
    <property type="molecule type" value="Genomic_DNA"/>
</dbReference>
<gene>
    <name evidence="2" type="ORF">WG66_4790</name>
</gene>